<organism evidence="2">
    <name type="scientific">Dunaliella tertiolecta</name>
    <name type="common">Green alga</name>
    <dbReference type="NCBI Taxonomy" id="3047"/>
    <lineage>
        <taxon>Eukaryota</taxon>
        <taxon>Viridiplantae</taxon>
        <taxon>Chlorophyta</taxon>
        <taxon>core chlorophytes</taxon>
        <taxon>Chlorophyceae</taxon>
        <taxon>CS clade</taxon>
        <taxon>Chlamydomonadales</taxon>
        <taxon>Dunaliellaceae</taxon>
        <taxon>Dunaliella</taxon>
    </lineage>
</organism>
<evidence type="ECO:0000313" key="2">
    <source>
        <dbReference type="EMBL" id="CAE0498288.1"/>
    </source>
</evidence>
<dbReference type="PANTHER" id="PTHR43102:SF2">
    <property type="entry name" value="GAF DOMAIN-CONTAINING PROTEIN"/>
    <property type="match status" value="1"/>
</dbReference>
<dbReference type="Gene3D" id="3.30.450.40">
    <property type="match status" value="1"/>
</dbReference>
<evidence type="ECO:0000256" key="1">
    <source>
        <dbReference type="SAM" id="MobiDB-lite"/>
    </source>
</evidence>
<gene>
    <name evidence="2" type="ORF">DTER00134_LOCUS13361</name>
</gene>
<sequence length="558" mass="61242">MGNCLSAKGGSAQQDASSKQESQVRQGRQHRARKEEAPGYKQKAEARNLEAREENSALSHQTLETTPSKHSLAHDDSAKDLSGRCEDNAKDSASDWALLASKQCLACTQGGVHDSLALGPPVCANEAGRIETFTALGLDKVVKPCPELDFVLQAVCRAFSAPYASLSLYYNKTCWLANTVGFPNGGIAWNLSGCPWALMVQTPQTIACGDLREDARFADQPWTHSGLRTYCSAPLLASNGERLGSCCFLDYLPRKVDAGMCRLLNNFGEIAVRVLERHIGLAVRLAEARQVSRLLSNETAYFSRSSEGMKALDSCHVEDEQQQQQQQQEQHGQQEQGVPLSPQQQHQHQHQQLNFKAYISSPSEFQLIGWHGNVEGHTQGGDKSDTLQLLARSQGRFLDIDILHLGARDERGGQSVLACVSLPPDIVACECCQLRLELMRDAALLCNYNTMLVRNDLHPEVQDLKGWAKPPRTPAQISVFVEDLAEYLSFQSIMRNARDCAPAPKSGMDEKQGCSAARKLDSNALLPVLLAEACRPEMLQMMAEVGMDLLQQAAAKCP</sequence>
<feature type="compositionally biased region" description="Basic and acidic residues" evidence="1">
    <location>
        <begin position="33"/>
        <end position="55"/>
    </location>
</feature>
<feature type="compositionally biased region" description="Polar residues" evidence="1">
    <location>
        <begin position="11"/>
        <end position="26"/>
    </location>
</feature>
<dbReference type="EMBL" id="HBIP01022351">
    <property type="protein sequence ID" value="CAE0498288.1"/>
    <property type="molecule type" value="Transcribed_RNA"/>
</dbReference>
<accession>A0A7S3QZQ4</accession>
<feature type="compositionally biased region" description="Low complexity" evidence="1">
    <location>
        <begin position="322"/>
        <end position="346"/>
    </location>
</feature>
<dbReference type="AlphaFoldDB" id="A0A7S3QZQ4"/>
<dbReference type="PANTHER" id="PTHR43102">
    <property type="entry name" value="SLR1143 PROTEIN"/>
    <property type="match status" value="1"/>
</dbReference>
<protein>
    <recommendedName>
        <fullName evidence="3">GAF domain-containing protein</fullName>
    </recommendedName>
</protein>
<feature type="region of interest" description="Disordered" evidence="1">
    <location>
        <begin position="314"/>
        <end position="346"/>
    </location>
</feature>
<proteinExistence type="predicted"/>
<feature type="compositionally biased region" description="Polar residues" evidence="1">
    <location>
        <begin position="58"/>
        <end position="69"/>
    </location>
</feature>
<evidence type="ECO:0008006" key="3">
    <source>
        <dbReference type="Google" id="ProtNLM"/>
    </source>
</evidence>
<dbReference type="SUPFAM" id="SSF55781">
    <property type="entry name" value="GAF domain-like"/>
    <property type="match status" value="1"/>
</dbReference>
<dbReference type="InterPro" id="IPR029016">
    <property type="entry name" value="GAF-like_dom_sf"/>
</dbReference>
<reference evidence="2" key="1">
    <citation type="submission" date="2021-01" db="EMBL/GenBank/DDBJ databases">
        <authorList>
            <person name="Corre E."/>
            <person name="Pelletier E."/>
            <person name="Niang G."/>
            <person name="Scheremetjew M."/>
            <person name="Finn R."/>
            <person name="Kale V."/>
            <person name="Holt S."/>
            <person name="Cochrane G."/>
            <person name="Meng A."/>
            <person name="Brown T."/>
            <person name="Cohen L."/>
        </authorList>
    </citation>
    <scope>NUCLEOTIDE SEQUENCE</scope>
    <source>
        <strain evidence="2">CCMP1320</strain>
    </source>
</reference>
<feature type="region of interest" description="Disordered" evidence="1">
    <location>
        <begin position="1"/>
        <end position="85"/>
    </location>
</feature>
<feature type="compositionally biased region" description="Basic and acidic residues" evidence="1">
    <location>
        <begin position="72"/>
        <end position="85"/>
    </location>
</feature>
<name>A0A7S3QZQ4_DUNTE</name>